<proteinExistence type="inferred from homology"/>
<dbReference type="Proteomes" id="UP001519460">
    <property type="component" value="Unassembled WGS sequence"/>
</dbReference>
<evidence type="ECO:0000256" key="8">
    <source>
        <dbReference type="SAM" id="Phobius"/>
    </source>
</evidence>
<dbReference type="EMBL" id="JACVVK020000197">
    <property type="protein sequence ID" value="KAK7485291.1"/>
    <property type="molecule type" value="Genomic_DNA"/>
</dbReference>
<reference evidence="10 11" key="1">
    <citation type="journal article" date="2023" name="Sci. Data">
        <title>Genome assembly of the Korean intertidal mud-creeper Batillaria attramentaria.</title>
        <authorList>
            <person name="Patra A.K."/>
            <person name="Ho P.T."/>
            <person name="Jun S."/>
            <person name="Lee S.J."/>
            <person name="Kim Y."/>
            <person name="Won Y.J."/>
        </authorList>
    </citation>
    <scope>NUCLEOTIDE SEQUENCE [LARGE SCALE GENOMIC DNA]</scope>
    <source>
        <strain evidence="10">Wonlab-2016</strain>
    </source>
</reference>
<dbReference type="InterPro" id="IPR000731">
    <property type="entry name" value="SSD"/>
</dbReference>
<feature type="transmembrane region" description="Helical" evidence="8">
    <location>
        <begin position="501"/>
        <end position="521"/>
    </location>
</feature>
<feature type="transmembrane region" description="Helical" evidence="8">
    <location>
        <begin position="408"/>
        <end position="434"/>
    </location>
</feature>
<dbReference type="InterPro" id="IPR003392">
    <property type="entry name" value="PTHD_SSD"/>
</dbReference>
<feature type="transmembrane region" description="Helical" evidence="8">
    <location>
        <begin position="693"/>
        <end position="718"/>
    </location>
</feature>
<gene>
    <name evidence="10" type="ORF">BaRGS_00023542</name>
</gene>
<evidence type="ECO:0000256" key="5">
    <source>
        <dbReference type="ARBA" id="ARBA00023136"/>
    </source>
</evidence>
<feature type="domain" description="SSD" evidence="9">
    <location>
        <begin position="274"/>
        <end position="433"/>
    </location>
</feature>
<dbReference type="InterPro" id="IPR051697">
    <property type="entry name" value="Patched_domain-protein"/>
</dbReference>
<protein>
    <recommendedName>
        <fullName evidence="9">SSD domain-containing protein</fullName>
    </recommendedName>
</protein>
<organism evidence="10 11">
    <name type="scientific">Batillaria attramentaria</name>
    <dbReference type="NCBI Taxonomy" id="370345"/>
    <lineage>
        <taxon>Eukaryota</taxon>
        <taxon>Metazoa</taxon>
        <taxon>Spiralia</taxon>
        <taxon>Lophotrochozoa</taxon>
        <taxon>Mollusca</taxon>
        <taxon>Gastropoda</taxon>
        <taxon>Caenogastropoda</taxon>
        <taxon>Sorbeoconcha</taxon>
        <taxon>Cerithioidea</taxon>
        <taxon>Batillariidae</taxon>
        <taxon>Batillaria</taxon>
    </lineage>
</organism>
<sequence length="1040" mass="115268">MSACCLSVARGMLCSNYYIHVKRTCASVFFNFGEKVGRHPTAFSLAPLVLLLSMGVGMLVMEEETDTERLFTPVSARIFSDRKRMKELFKDSTSWNFDAFGLVDVPSLAVMIFRVTEVEGNASVFDIKYWIQIQRIAHGLDSVFVFHEGKKYGVEDLCARVTKNCAKDGFYLLLPVFVMELLAGRIKWPKFGQLDMSWNLGLTDIAPDDSLRGAKVMKLRVFWRVDRREQAKVFNRRFLEYMEESRATLTDGLQMAYSSSESLEVELDKGTRGDSGYFVLTLACMVVYSVAVTAGGDAVSTRALLACGGILAAGLGIIGSFGFLSVLGLRFVNFVGIMPFLVIGIGVDDMFLLMSAWAESQNERGLDVPGRVGSTFAKAGVGITITSLTDFLAFLIGFTSEFIAVRHFCVFTGVAVLLCYFANATLFGACLALHGQRVYSGHHWATCRPAHTREYLREQGAGKCKVFCCGGSIPAEGDFSDESPCEKLPRVLLPRLILNPIFKLLLCISFVVYLVYSIIGLMNLETGMRYMDLVLESSYYYTFSGWDMEYFGQRLAVAFAVDGEVDYRLEQGDSFLKLLARARKVNSMDRKFERCWLNSYRSSSYYADNTLPAFIDGVKQFLSQNNNSILLNDVKFNEQNTSITASRCYVMTQNVVNPFKQAEIMLDLRDLADSWGLPVFVYQPVFVMLEHTIAVYPATLQTVGTAVAVMAIVTFAFLPQPLMVLLVTLNILAIMTGVFGSMYYLDITFSGMSMIHLLMSIGFSVDFSAHICAAYLMSDAVTRKERAEYAIVHASGPIFNGGTSSLLGVAMLLFSESYFFVTFFQIMSIVIIAGAWHAVFVMPVVLSFIGPENTHLANTVSPAPGPALPKGGGEPLPDLLQNRNKSCNIDNNLADSEPALAKEDGDKDSNDVHRQTNSGETRGTDESAHSSVAAPPSTSHRRGQIPTGAWKEEKDWRNRMVVCERHPISFHLQTVLNYISSRGQLGASQAYVREVELPRFARDQAQRQQHDSPCSWTIADGLSSSVELGASQSYVQQARD</sequence>
<dbReference type="GO" id="GO:0016020">
    <property type="term" value="C:membrane"/>
    <property type="evidence" value="ECO:0007669"/>
    <property type="project" value="UniProtKB-SubCell"/>
</dbReference>
<evidence type="ECO:0000313" key="11">
    <source>
        <dbReference type="Proteomes" id="UP001519460"/>
    </source>
</evidence>
<evidence type="ECO:0000259" key="9">
    <source>
        <dbReference type="PROSITE" id="PS50156"/>
    </source>
</evidence>
<keyword evidence="5 8" id="KW-0472">Membrane</keyword>
<evidence type="ECO:0000256" key="2">
    <source>
        <dbReference type="ARBA" id="ARBA00005585"/>
    </source>
</evidence>
<dbReference type="PROSITE" id="PS50156">
    <property type="entry name" value="SSD"/>
    <property type="match status" value="1"/>
</dbReference>
<feature type="compositionally biased region" description="Basic and acidic residues" evidence="7">
    <location>
        <begin position="900"/>
        <end position="914"/>
    </location>
</feature>
<evidence type="ECO:0000256" key="4">
    <source>
        <dbReference type="ARBA" id="ARBA00022989"/>
    </source>
</evidence>
<feature type="transmembrane region" description="Helical" evidence="8">
    <location>
        <begin position="724"/>
        <end position="745"/>
    </location>
</feature>
<comment type="caution">
    <text evidence="10">The sequence shown here is derived from an EMBL/GenBank/DDBJ whole genome shotgun (WGS) entry which is preliminary data.</text>
</comment>
<keyword evidence="3 8" id="KW-0812">Transmembrane</keyword>
<evidence type="ECO:0000313" key="10">
    <source>
        <dbReference type="EMBL" id="KAK7485291.1"/>
    </source>
</evidence>
<feature type="transmembrane region" description="Helical" evidence="8">
    <location>
        <begin position="757"/>
        <end position="777"/>
    </location>
</feature>
<dbReference type="PANTHER" id="PTHR10796:SF92">
    <property type="entry name" value="PATCHED-RELATED, ISOFORM A"/>
    <property type="match status" value="1"/>
</dbReference>
<name>A0ABD0KDR2_9CAEN</name>
<feature type="transmembrane region" description="Helical" evidence="8">
    <location>
        <begin position="302"/>
        <end position="324"/>
    </location>
</feature>
<feature type="region of interest" description="Disordered" evidence="7">
    <location>
        <begin position="899"/>
        <end position="951"/>
    </location>
</feature>
<comment type="similarity">
    <text evidence="2">Belongs to the patched family.</text>
</comment>
<dbReference type="PANTHER" id="PTHR10796">
    <property type="entry name" value="PATCHED-RELATED"/>
    <property type="match status" value="1"/>
</dbReference>
<dbReference type="Gene3D" id="1.20.1640.10">
    <property type="entry name" value="Multidrug efflux transporter AcrB transmembrane domain"/>
    <property type="match status" value="2"/>
</dbReference>
<evidence type="ECO:0000256" key="7">
    <source>
        <dbReference type="SAM" id="MobiDB-lite"/>
    </source>
</evidence>
<dbReference type="SUPFAM" id="SSF82866">
    <property type="entry name" value="Multidrug efflux transporter AcrB transmembrane domain"/>
    <property type="match status" value="2"/>
</dbReference>
<feature type="region of interest" description="Disordered" evidence="7">
    <location>
        <begin position="860"/>
        <end position="882"/>
    </location>
</feature>
<feature type="transmembrane region" description="Helical" evidence="8">
    <location>
        <begin position="376"/>
        <end position="396"/>
    </location>
</feature>
<feature type="transmembrane region" description="Helical" evidence="8">
    <location>
        <begin position="331"/>
        <end position="356"/>
    </location>
</feature>
<dbReference type="AlphaFoldDB" id="A0ABD0KDR2"/>
<feature type="transmembrane region" description="Helical" evidence="8">
    <location>
        <begin position="277"/>
        <end position="296"/>
    </location>
</feature>
<dbReference type="Pfam" id="PF02460">
    <property type="entry name" value="Patched"/>
    <property type="match status" value="1"/>
</dbReference>
<keyword evidence="11" id="KW-1185">Reference proteome</keyword>
<evidence type="ECO:0000256" key="1">
    <source>
        <dbReference type="ARBA" id="ARBA00004141"/>
    </source>
</evidence>
<feature type="transmembrane region" description="Helical" evidence="8">
    <location>
        <begin position="789"/>
        <end position="814"/>
    </location>
</feature>
<feature type="transmembrane region" description="Helical" evidence="8">
    <location>
        <begin position="826"/>
        <end position="849"/>
    </location>
</feature>
<keyword evidence="6" id="KW-0325">Glycoprotein</keyword>
<keyword evidence="4 8" id="KW-1133">Transmembrane helix</keyword>
<evidence type="ECO:0000256" key="6">
    <source>
        <dbReference type="ARBA" id="ARBA00023180"/>
    </source>
</evidence>
<accession>A0ABD0KDR2</accession>
<evidence type="ECO:0000256" key="3">
    <source>
        <dbReference type="ARBA" id="ARBA00022692"/>
    </source>
</evidence>
<comment type="subcellular location">
    <subcellularLocation>
        <location evidence="1">Membrane</location>
        <topology evidence="1">Multi-pass membrane protein</topology>
    </subcellularLocation>
</comment>